<dbReference type="GeneID" id="6017381"/>
<dbReference type="VEuPathDB" id="FungiDB:CC1G_09780"/>
<dbReference type="InParanoid" id="A8PE50"/>
<organism evidence="1 2">
    <name type="scientific">Coprinopsis cinerea (strain Okayama-7 / 130 / ATCC MYA-4618 / FGSC 9003)</name>
    <name type="common">Inky cap fungus</name>
    <name type="synonym">Hormographiella aspergillata</name>
    <dbReference type="NCBI Taxonomy" id="240176"/>
    <lineage>
        <taxon>Eukaryota</taxon>
        <taxon>Fungi</taxon>
        <taxon>Dikarya</taxon>
        <taxon>Basidiomycota</taxon>
        <taxon>Agaricomycotina</taxon>
        <taxon>Agaricomycetes</taxon>
        <taxon>Agaricomycetidae</taxon>
        <taxon>Agaricales</taxon>
        <taxon>Agaricineae</taxon>
        <taxon>Psathyrellaceae</taxon>
        <taxon>Coprinopsis</taxon>
    </lineage>
</organism>
<dbReference type="AlphaFoldDB" id="A8PE50"/>
<dbReference type="Proteomes" id="UP000001861">
    <property type="component" value="Unassembled WGS sequence"/>
</dbReference>
<name>A8PE50_COPC7</name>
<dbReference type="RefSeq" id="XP_001840729.2">
    <property type="nucleotide sequence ID" value="XM_001840677.2"/>
</dbReference>
<dbReference type="OrthoDB" id="3269456at2759"/>
<proteinExistence type="predicted"/>
<keyword evidence="2" id="KW-1185">Reference proteome</keyword>
<dbReference type="EMBL" id="AACS02000007">
    <property type="protein sequence ID" value="EAU81138.2"/>
    <property type="molecule type" value="Genomic_DNA"/>
</dbReference>
<accession>A8PE50</accession>
<sequence length="313" mass="35269">MNVHYPASSAAVELEKIAMERTEHRLVGLQLGDFDPKRLRTEMTMSYFENDKTWRIVEKVDEDMSTNEVVWHVQGALSKKDLPPFDTNIRANIKAKARYLRQGVTIEGFNTPSFLRAIENISEIHSLFSRCVKQGTLIPSEIVTVNPGGGTMAASNRYFTSRTDDPQGQAHILGSTIDPNGTLAEVAGDQYFYGEDNVVCYLEKVETSDAGVSLQCRDVSPVKIREGDLVEIQVTFMLVPIRGQKWKMNAVLRCITIMDTSFTLEAIRRSSASMPRIALVNRMRLKRRIGKDIEDEPQEDAPINKLQRMNVDG</sequence>
<evidence type="ECO:0000313" key="1">
    <source>
        <dbReference type="EMBL" id="EAU81138.2"/>
    </source>
</evidence>
<reference evidence="1 2" key="1">
    <citation type="journal article" date="2010" name="Proc. Natl. Acad. Sci. U.S.A.">
        <title>Insights into evolution of multicellular fungi from the assembled chromosomes of the mushroom Coprinopsis cinerea (Coprinus cinereus).</title>
        <authorList>
            <person name="Stajich J.E."/>
            <person name="Wilke S.K."/>
            <person name="Ahren D."/>
            <person name="Au C.H."/>
            <person name="Birren B.W."/>
            <person name="Borodovsky M."/>
            <person name="Burns C."/>
            <person name="Canback B."/>
            <person name="Casselton L.A."/>
            <person name="Cheng C.K."/>
            <person name="Deng J."/>
            <person name="Dietrich F.S."/>
            <person name="Fargo D.C."/>
            <person name="Farman M.L."/>
            <person name="Gathman A.C."/>
            <person name="Goldberg J."/>
            <person name="Guigo R."/>
            <person name="Hoegger P.J."/>
            <person name="Hooker J.B."/>
            <person name="Huggins A."/>
            <person name="James T.Y."/>
            <person name="Kamada T."/>
            <person name="Kilaru S."/>
            <person name="Kodira C."/>
            <person name="Kues U."/>
            <person name="Kupfer D."/>
            <person name="Kwan H.S."/>
            <person name="Lomsadze A."/>
            <person name="Li W."/>
            <person name="Lilly W.W."/>
            <person name="Ma L.J."/>
            <person name="Mackey A.J."/>
            <person name="Manning G."/>
            <person name="Martin F."/>
            <person name="Muraguchi H."/>
            <person name="Natvig D.O."/>
            <person name="Palmerini H."/>
            <person name="Ramesh M.A."/>
            <person name="Rehmeyer C.J."/>
            <person name="Roe B.A."/>
            <person name="Shenoy N."/>
            <person name="Stanke M."/>
            <person name="Ter-Hovhannisyan V."/>
            <person name="Tunlid A."/>
            <person name="Velagapudi R."/>
            <person name="Vision T.J."/>
            <person name="Zeng Q."/>
            <person name="Zolan M.E."/>
            <person name="Pukkila P.J."/>
        </authorList>
    </citation>
    <scope>NUCLEOTIDE SEQUENCE [LARGE SCALE GENOMIC DNA]</scope>
    <source>
        <strain evidence="2">Okayama-7 / 130 / ATCC MYA-4618 / FGSC 9003</strain>
    </source>
</reference>
<comment type="caution">
    <text evidence="1">The sequence shown here is derived from an EMBL/GenBank/DDBJ whole genome shotgun (WGS) entry which is preliminary data.</text>
</comment>
<dbReference type="HOGENOM" id="CLU_067622_0_0_1"/>
<dbReference type="eggNOG" id="ENOG502SVAK">
    <property type="taxonomic scope" value="Eukaryota"/>
</dbReference>
<gene>
    <name evidence="1" type="ORF">CC1G_09780</name>
</gene>
<dbReference type="OMA" id="LECTNRY"/>
<evidence type="ECO:0000313" key="2">
    <source>
        <dbReference type="Proteomes" id="UP000001861"/>
    </source>
</evidence>
<dbReference type="KEGG" id="cci:CC1G_09780"/>
<dbReference type="STRING" id="240176.A8PE50"/>
<protein>
    <submittedName>
        <fullName evidence="1">Uncharacterized protein</fullName>
    </submittedName>
</protein>